<keyword evidence="8" id="KW-1185">Reference proteome</keyword>
<dbReference type="CDD" id="cd07984">
    <property type="entry name" value="LPLAT_LABLAT-like"/>
    <property type="match status" value="1"/>
</dbReference>
<keyword evidence="3" id="KW-0997">Cell inner membrane</keyword>
<keyword evidence="4" id="KW-0808">Transferase</keyword>
<dbReference type="InterPro" id="IPR014548">
    <property type="entry name" value="Ac_Trasf"/>
</dbReference>
<dbReference type="RefSeq" id="WP_307691659.1">
    <property type="nucleotide sequence ID" value="NZ_JAUSRO010000014.1"/>
</dbReference>
<gene>
    <name evidence="7" type="ORF">J2W36_004165</name>
</gene>
<dbReference type="Proteomes" id="UP001226867">
    <property type="component" value="Unassembled WGS sequence"/>
</dbReference>
<dbReference type="PANTHER" id="PTHR30606">
    <property type="entry name" value="LIPID A BIOSYNTHESIS LAUROYL ACYLTRANSFERASE"/>
    <property type="match status" value="1"/>
</dbReference>
<evidence type="ECO:0000256" key="2">
    <source>
        <dbReference type="ARBA" id="ARBA00022475"/>
    </source>
</evidence>
<dbReference type="EMBL" id="JAUSRO010000014">
    <property type="protein sequence ID" value="MDP9901895.1"/>
    <property type="molecule type" value="Genomic_DNA"/>
</dbReference>
<evidence type="ECO:0000256" key="5">
    <source>
        <dbReference type="ARBA" id="ARBA00023136"/>
    </source>
</evidence>
<comment type="subcellular location">
    <subcellularLocation>
        <location evidence="1">Cell inner membrane</location>
    </subcellularLocation>
</comment>
<dbReference type="InterPro" id="IPR004960">
    <property type="entry name" value="LipA_acyltrans"/>
</dbReference>
<comment type="caution">
    <text evidence="7">The sequence shown here is derived from an EMBL/GenBank/DDBJ whole genome shotgun (WGS) entry which is preliminary data.</text>
</comment>
<dbReference type="PIRSF" id="PIRSF028561">
    <property type="entry name" value="Ac_Trasf"/>
    <property type="match status" value="1"/>
</dbReference>
<keyword evidence="6 7" id="KW-0012">Acyltransferase</keyword>
<reference evidence="7 8" key="1">
    <citation type="submission" date="2023-07" db="EMBL/GenBank/DDBJ databases">
        <title>Sorghum-associated microbial communities from plants grown in Nebraska, USA.</title>
        <authorList>
            <person name="Schachtman D."/>
        </authorList>
    </citation>
    <scope>NUCLEOTIDE SEQUENCE [LARGE SCALE GENOMIC DNA]</scope>
    <source>
        <strain evidence="7 8">DS1607</strain>
    </source>
</reference>
<name>A0ABT9SCF5_9BURK</name>
<evidence type="ECO:0000256" key="3">
    <source>
        <dbReference type="ARBA" id="ARBA00022519"/>
    </source>
</evidence>
<protein>
    <submittedName>
        <fullName evidence="7">LPLAT superfamily acyltransferase</fullName>
    </submittedName>
</protein>
<evidence type="ECO:0000256" key="1">
    <source>
        <dbReference type="ARBA" id="ARBA00004533"/>
    </source>
</evidence>
<evidence type="ECO:0000313" key="7">
    <source>
        <dbReference type="EMBL" id="MDP9901895.1"/>
    </source>
</evidence>
<dbReference type="GO" id="GO:0016746">
    <property type="term" value="F:acyltransferase activity"/>
    <property type="evidence" value="ECO:0007669"/>
    <property type="project" value="UniProtKB-KW"/>
</dbReference>
<keyword evidence="2" id="KW-1003">Cell membrane</keyword>
<keyword evidence="5" id="KW-0472">Membrane</keyword>
<organism evidence="7 8">
    <name type="scientific">Variovorax ginsengisoli</name>
    <dbReference type="NCBI Taxonomy" id="363844"/>
    <lineage>
        <taxon>Bacteria</taxon>
        <taxon>Pseudomonadati</taxon>
        <taxon>Pseudomonadota</taxon>
        <taxon>Betaproteobacteria</taxon>
        <taxon>Burkholderiales</taxon>
        <taxon>Comamonadaceae</taxon>
        <taxon>Variovorax</taxon>
    </lineage>
</organism>
<evidence type="ECO:0000256" key="6">
    <source>
        <dbReference type="ARBA" id="ARBA00023315"/>
    </source>
</evidence>
<evidence type="ECO:0000256" key="4">
    <source>
        <dbReference type="ARBA" id="ARBA00022679"/>
    </source>
</evidence>
<sequence length="354" mass="39363">MSQDRIEAQAVGGEAVHGEAAHVKAARAEPVRAAAGAAEWTRAPERSNMLALRFIVWMALRCGRPVTRGILHPISLYFLLFSPTARRHIKRYLFRAIGPRAGWGDGYRLLHAFASTVLDRIYFLRGRMELFDVRVSGQAPVEAEVTAGRGAFMLGAHVGSFEALGACRQQKVPTGVAAHDALRLAMLMFTDNAQRIVSVLDAIALPEMRPHVIALGRPHSMLELRDWLDSGGLGGMLADRTLPGAEEQPAQQRGNNVVLPFLGQPATFNDGPFRLAALLRRKVFFMAGLYAGGARYDVQFEPLADFSERLADPAARERRIREAIEAYVARLEALCRQYPYNWFNFHDFWLEDAP</sequence>
<proteinExistence type="predicted"/>
<dbReference type="PANTHER" id="PTHR30606:SF9">
    <property type="entry name" value="LIPID A BIOSYNTHESIS LAUROYLTRANSFERASE"/>
    <property type="match status" value="1"/>
</dbReference>
<accession>A0ABT9SCF5</accession>
<evidence type="ECO:0000313" key="8">
    <source>
        <dbReference type="Proteomes" id="UP001226867"/>
    </source>
</evidence>